<feature type="domain" description="Major facilitator superfamily (MFS) profile" evidence="3">
    <location>
        <begin position="1"/>
        <end position="276"/>
    </location>
</feature>
<dbReference type="SUPFAM" id="SSF103473">
    <property type="entry name" value="MFS general substrate transporter"/>
    <property type="match status" value="1"/>
</dbReference>
<dbReference type="GO" id="GO:0008028">
    <property type="term" value="F:monocarboxylic acid transmembrane transporter activity"/>
    <property type="evidence" value="ECO:0007669"/>
    <property type="project" value="TreeGrafter"/>
</dbReference>
<evidence type="ECO:0000256" key="2">
    <source>
        <dbReference type="SAM" id="Phobius"/>
    </source>
</evidence>
<dbReference type="Pfam" id="PF07690">
    <property type="entry name" value="MFS_1"/>
    <property type="match status" value="1"/>
</dbReference>
<dbReference type="PANTHER" id="PTHR11360:SF284">
    <property type="entry name" value="EG:103B4.3 PROTEIN-RELATED"/>
    <property type="match status" value="1"/>
</dbReference>
<dbReference type="OrthoDB" id="10060767at2759"/>
<feature type="transmembrane region" description="Helical" evidence="2">
    <location>
        <begin position="185"/>
        <end position="208"/>
    </location>
</feature>
<name>A0A210QEK6_MIZYE</name>
<dbReference type="PANTHER" id="PTHR11360">
    <property type="entry name" value="MONOCARBOXYLATE TRANSPORTER"/>
    <property type="match status" value="1"/>
</dbReference>
<gene>
    <name evidence="4" type="ORF">KP79_PYT20373</name>
</gene>
<keyword evidence="2" id="KW-0472">Membrane</keyword>
<proteinExistence type="predicted"/>
<evidence type="ECO:0000313" key="4">
    <source>
        <dbReference type="EMBL" id="OWF47176.1"/>
    </source>
</evidence>
<keyword evidence="5" id="KW-1185">Reference proteome</keyword>
<dbReference type="InterPro" id="IPR036259">
    <property type="entry name" value="MFS_trans_sf"/>
</dbReference>
<protein>
    <submittedName>
        <fullName evidence="4">Monocarboxylate transporter 12</fullName>
    </submittedName>
</protein>
<sequence>MGVAAAGGGVGAFAFPPIINYLNDKYSWKGMFMILSGISLNMCVFALLYRPVTSPNNNNDEVSDQEQPIAEKKETERKKNVWTFLKLSDFYVLGLNNILYQLGATIIYGHLGTYVSRQLKFDKVYASMLYSIIGITVMFFKVGQGIVIQYPRWRLFQPYQQYIFWYSLGGVSTIVFLLIDIGYAGLVVFSFLFGASYASCGGSLIPAILIEMSGVDQFTLAYGIILFGQAIGMLFGPVLAGVLFDTLKAYDAAFVLAGVLMILSAGIMIFPCRNYKATETKTDVTYIVTHDQQLDDVDDSRKYVREEHELTNPSNDPMQSTLTKRNGVLTVTEAEEAASLIESS</sequence>
<dbReference type="PROSITE" id="PS50850">
    <property type="entry name" value="MFS"/>
    <property type="match status" value="1"/>
</dbReference>
<evidence type="ECO:0000259" key="3">
    <source>
        <dbReference type="PROSITE" id="PS50850"/>
    </source>
</evidence>
<evidence type="ECO:0000256" key="1">
    <source>
        <dbReference type="ARBA" id="ARBA00004141"/>
    </source>
</evidence>
<accession>A0A210QEK6</accession>
<keyword evidence="2" id="KW-1133">Transmembrane helix</keyword>
<feature type="transmembrane region" description="Helical" evidence="2">
    <location>
        <begin position="220"/>
        <end position="240"/>
    </location>
</feature>
<dbReference type="Proteomes" id="UP000242188">
    <property type="component" value="Unassembled WGS sequence"/>
</dbReference>
<feature type="transmembrane region" description="Helical" evidence="2">
    <location>
        <begin position="128"/>
        <end position="150"/>
    </location>
</feature>
<organism evidence="4 5">
    <name type="scientific">Mizuhopecten yessoensis</name>
    <name type="common">Japanese scallop</name>
    <name type="synonym">Patinopecten yessoensis</name>
    <dbReference type="NCBI Taxonomy" id="6573"/>
    <lineage>
        <taxon>Eukaryota</taxon>
        <taxon>Metazoa</taxon>
        <taxon>Spiralia</taxon>
        <taxon>Lophotrochozoa</taxon>
        <taxon>Mollusca</taxon>
        <taxon>Bivalvia</taxon>
        <taxon>Autobranchia</taxon>
        <taxon>Pteriomorphia</taxon>
        <taxon>Pectinida</taxon>
        <taxon>Pectinoidea</taxon>
        <taxon>Pectinidae</taxon>
        <taxon>Mizuhopecten</taxon>
    </lineage>
</organism>
<dbReference type="GO" id="GO:0016020">
    <property type="term" value="C:membrane"/>
    <property type="evidence" value="ECO:0007669"/>
    <property type="project" value="UniProtKB-SubCell"/>
</dbReference>
<dbReference type="InterPro" id="IPR011701">
    <property type="entry name" value="MFS"/>
</dbReference>
<dbReference type="InterPro" id="IPR020846">
    <property type="entry name" value="MFS_dom"/>
</dbReference>
<dbReference type="AlphaFoldDB" id="A0A210QEK6"/>
<comment type="caution">
    <text evidence="4">The sequence shown here is derived from an EMBL/GenBank/DDBJ whole genome shotgun (WGS) entry which is preliminary data.</text>
</comment>
<dbReference type="Gene3D" id="1.20.1250.20">
    <property type="entry name" value="MFS general substrate transporter like domains"/>
    <property type="match status" value="1"/>
</dbReference>
<feature type="transmembrane region" description="Helical" evidence="2">
    <location>
        <begin position="30"/>
        <end position="49"/>
    </location>
</feature>
<keyword evidence="2" id="KW-0812">Transmembrane</keyword>
<dbReference type="EMBL" id="NEDP02004019">
    <property type="protein sequence ID" value="OWF47176.1"/>
    <property type="molecule type" value="Genomic_DNA"/>
</dbReference>
<feature type="transmembrane region" description="Helical" evidence="2">
    <location>
        <begin position="87"/>
        <end position="108"/>
    </location>
</feature>
<feature type="transmembrane region" description="Helical" evidence="2">
    <location>
        <begin position="162"/>
        <end position="179"/>
    </location>
</feature>
<dbReference type="InterPro" id="IPR050327">
    <property type="entry name" value="Proton-linked_MCT"/>
</dbReference>
<reference evidence="4 5" key="1">
    <citation type="journal article" date="2017" name="Nat. Ecol. Evol.">
        <title>Scallop genome provides insights into evolution of bilaterian karyotype and development.</title>
        <authorList>
            <person name="Wang S."/>
            <person name="Zhang J."/>
            <person name="Jiao W."/>
            <person name="Li J."/>
            <person name="Xun X."/>
            <person name="Sun Y."/>
            <person name="Guo X."/>
            <person name="Huan P."/>
            <person name="Dong B."/>
            <person name="Zhang L."/>
            <person name="Hu X."/>
            <person name="Sun X."/>
            <person name="Wang J."/>
            <person name="Zhao C."/>
            <person name="Wang Y."/>
            <person name="Wang D."/>
            <person name="Huang X."/>
            <person name="Wang R."/>
            <person name="Lv J."/>
            <person name="Li Y."/>
            <person name="Zhang Z."/>
            <person name="Liu B."/>
            <person name="Lu W."/>
            <person name="Hui Y."/>
            <person name="Liang J."/>
            <person name="Zhou Z."/>
            <person name="Hou R."/>
            <person name="Li X."/>
            <person name="Liu Y."/>
            <person name="Li H."/>
            <person name="Ning X."/>
            <person name="Lin Y."/>
            <person name="Zhao L."/>
            <person name="Xing Q."/>
            <person name="Dou J."/>
            <person name="Li Y."/>
            <person name="Mao J."/>
            <person name="Guo H."/>
            <person name="Dou H."/>
            <person name="Li T."/>
            <person name="Mu C."/>
            <person name="Jiang W."/>
            <person name="Fu Q."/>
            <person name="Fu X."/>
            <person name="Miao Y."/>
            <person name="Liu J."/>
            <person name="Yu Q."/>
            <person name="Li R."/>
            <person name="Liao H."/>
            <person name="Li X."/>
            <person name="Kong Y."/>
            <person name="Jiang Z."/>
            <person name="Chourrout D."/>
            <person name="Li R."/>
            <person name="Bao Z."/>
        </authorList>
    </citation>
    <scope>NUCLEOTIDE SEQUENCE [LARGE SCALE GENOMIC DNA]</scope>
    <source>
        <strain evidence="4 5">PY_sf001</strain>
    </source>
</reference>
<evidence type="ECO:0000313" key="5">
    <source>
        <dbReference type="Proteomes" id="UP000242188"/>
    </source>
</evidence>
<feature type="transmembrane region" description="Helical" evidence="2">
    <location>
        <begin position="252"/>
        <end position="272"/>
    </location>
</feature>
<comment type="subcellular location">
    <subcellularLocation>
        <location evidence="1">Membrane</location>
        <topology evidence="1">Multi-pass membrane protein</topology>
    </subcellularLocation>
</comment>